<dbReference type="PROSITE" id="PS51257">
    <property type="entry name" value="PROKAR_LIPOPROTEIN"/>
    <property type="match status" value="1"/>
</dbReference>
<protein>
    <submittedName>
        <fullName evidence="1">Uncharacterized protein</fullName>
    </submittedName>
</protein>
<accession>A0A2P2IXQ9</accession>
<reference evidence="1" key="1">
    <citation type="submission" date="2018-02" db="EMBL/GenBank/DDBJ databases">
        <title>Rhizophora mucronata_Transcriptome.</title>
        <authorList>
            <person name="Meera S.P."/>
            <person name="Sreeshan A."/>
            <person name="Augustine A."/>
        </authorList>
    </citation>
    <scope>NUCLEOTIDE SEQUENCE</scope>
    <source>
        <tissue evidence="1">Leaf</tissue>
    </source>
</reference>
<dbReference type="AlphaFoldDB" id="A0A2P2IXQ9"/>
<name>A0A2P2IXQ9_RHIMU</name>
<sequence>MISKSTSVIVSLLSCHSLGFGHLFTGAFVGLCWMCLN</sequence>
<dbReference type="EMBL" id="GGEC01005518">
    <property type="protein sequence ID" value="MBW86001.1"/>
    <property type="molecule type" value="Transcribed_RNA"/>
</dbReference>
<proteinExistence type="predicted"/>
<organism evidence="1">
    <name type="scientific">Rhizophora mucronata</name>
    <name type="common">Asiatic mangrove</name>
    <dbReference type="NCBI Taxonomy" id="61149"/>
    <lineage>
        <taxon>Eukaryota</taxon>
        <taxon>Viridiplantae</taxon>
        <taxon>Streptophyta</taxon>
        <taxon>Embryophyta</taxon>
        <taxon>Tracheophyta</taxon>
        <taxon>Spermatophyta</taxon>
        <taxon>Magnoliopsida</taxon>
        <taxon>eudicotyledons</taxon>
        <taxon>Gunneridae</taxon>
        <taxon>Pentapetalae</taxon>
        <taxon>rosids</taxon>
        <taxon>fabids</taxon>
        <taxon>Malpighiales</taxon>
        <taxon>Rhizophoraceae</taxon>
        <taxon>Rhizophora</taxon>
    </lineage>
</organism>
<evidence type="ECO:0000313" key="1">
    <source>
        <dbReference type="EMBL" id="MBW86001.1"/>
    </source>
</evidence>